<comment type="caution">
    <text evidence="2">Lacks conserved residue(s) required for the propagation of feature annotation.</text>
</comment>
<evidence type="ECO:0000256" key="2">
    <source>
        <dbReference type="PROSITE-ProRule" id="PRU00124"/>
    </source>
</evidence>
<feature type="disulfide bond" evidence="2">
    <location>
        <begin position="325"/>
        <end position="337"/>
    </location>
</feature>
<dbReference type="SMART" id="SM00192">
    <property type="entry name" value="LDLa"/>
    <property type="match status" value="4"/>
</dbReference>
<dbReference type="PANTHER" id="PTHR39069">
    <property type="entry name" value="ECDYSONE-INDUCIBLE GENE E1, ISOFORM A"/>
    <property type="match status" value="1"/>
</dbReference>
<dbReference type="InterPro" id="IPR006149">
    <property type="entry name" value="EB_dom"/>
</dbReference>
<feature type="disulfide bond" evidence="2">
    <location>
        <begin position="367"/>
        <end position="379"/>
    </location>
</feature>
<dbReference type="PANTHER" id="PTHR39069:SF1">
    <property type="entry name" value="ECDYSONE-INDUCIBLE GENE E1, ISOFORM A"/>
    <property type="match status" value="1"/>
</dbReference>
<dbReference type="RefSeq" id="XP_022240510.1">
    <property type="nucleotide sequence ID" value="XM_022384802.1"/>
</dbReference>
<feature type="disulfide bond" evidence="2">
    <location>
        <begin position="292"/>
        <end position="310"/>
    </location>
</feature>
<dbReference type="Proteomes" id="UP000694941">
    <property type="component" value="Unplaced"/>
</dbReference>
<reference evidence="5" key="1">
    <citation type="submission" date="2025-08" db="UniProtKB">
        <authorList>
            <consortium name="RefSeq"/>
        </authorList>
    </citation>
    <scope>IDENTIFICATION</scope>
    <source>
        <tissue evidence="5">Muscle</tissue>
    </source>
</reference>
<dbReference type="PRINTS" id="PR00261">
    <property type="entry name" value="LDLRECEPTOR"/>
</dbReference>
<dbReference type="SUPFAM" id="SSF57424">
    <property type="entry name" value="LDL receptor-like module"/>
    <property type="match status" value="4"/>
</dbReference>
<protein>
    <submittedName>
        <fullName evidence="5">Sortilin-related receptor-like</fullName>
    </submittedName>
</protein>
<feature type="disulfide bond" evidence="2">
    <location>
        <begin position="304"/>
        <end position="319"/>
    </location>
</feature>
<evidence type="ECO:0000313" key="4">
    <source>
        <dbReference type="Proteomes" id="UP000694941"/>
    </source>
</evidence>
<dbReference type="PROSITE" id="PS01209">
    <property type="entry name" value="LDLRA_1"/>
    <property type="match status" value="3"/>
</dbReference>
<feature type="disulfide bond" evidence="2">
    <location>
        <begin position="253"/>
        <end position="271"/>
    </location>
</feature>
<keyword evidence="4" id="KW-1185">Reference proteome</keyword>
<evidence type="ECO:0000256" key="1">
    <source>
        <dbReference type="ARBA" id="ARBA00023157"/>
    </source>
</evidence>
<dbReference type="InterPro" id="IPR036055">
    <property type="entry name" value="LDL_receptor-like_sf"/>
</dbReference>
<organism evidence="4 5">
    <name type="scientific">Limulus polyphemus</name>
    <name type="common">Atlantic horseshoe crab</name>
    <dbReference type="NCBI Taxonomy" id="6850"/>
    <lineage>
        <taxon>Eukaryota</taxon>
        <taxon>Metazoa</taxon>
        <taxon>Ecdysozoa</taxon>
        <taxon>Arthropoda</taxon>
        <taxon>Chelicerata</taxon>
        <taxon>Merostomata</taxon>
        <taxon>Xiphosura</taxon>
        <taxon>Limulidae</taxon>
        <taxon>Limulus</taxon>
    </lineage>
</organism>
<feature type="domain" description="EB" evidence="3">
    <location>
        <begin position="75"/>
        <end position="127"/>
    </location>
</feature>
<keyword evidence="1 2" id="KW-1015">Disulfide bond</keyword>
<feature type="disulfide bond" evidence="2">
    <location>
        <begin position="265"/>
        <end position="280"/>
    </location>
</feature>
<sequence>MVLSSKSYLPKVVEQLVLFVVIWTHLTLRALCENKTSLLGFECTMNDQCNMKVPNSHCDSGECRCLPNFLPMRIDKCLPAAKVGEFCLNDEQCHLASKYSFCNYIIPWIYGKCECLNGYLAKNDHRCFPELNSTCENDEECVTHASFCKHRNTSHNSVCSCTDGFMMSTNGISCEPLIKEENEELFQNKTDEVITKKRAPHHKVSLGKPCDSSGQCQARDLHSACISGVCECVSKSSRCNAEFTGCLNNTFQCTSGHCISWYFVCDGLNNCPDGSDEDNCEPKRCSKEAFQCDDGACLSRSVLCNGIQECQDGSDEFHCNKDGSCDHRAFQCDNGQCLPEYAFCNVITDCEDESDENPEVCTHADTCPSGVFQCNNGHCRSTAILCSGQDGCADSSDEDRCEVCYCDKP</sequence>
<feature type="disulfide bond" evidence="2">
    <location>
        <begin position="246"/>
        <end position="258"/>
    </location>
</feature>
<dbReference type="CDD" id="cd00112">
    <property type="entry name" value="LDLa"/>
    <property type="match status" value="4"/>
</dbReference>
<dbReference type="PROSITE" id="PS50068">
    <property type="entry name" value="LDLRA_2"/>
    <property type="match status" value="4"/>
</dbReference>
<accession>A0ABM1SA55</accession>
<name>A0ABM1SA55_LIMPO</name>
<feature type="disulfide bond" evidence="2">
    <location>
        <begin position="374"/>
        <end position="392"/>
    </location>
</feature>
<dbReference type="Pfam" id="PF00057">
    <property type="entry name" value="Ldl_recept_a"/>
    <property type="match status" value="4"/>
</dbReference>
<dbReference type="GeneID" id="106458561"/>
<dbReference type="Gene3D" id="4.10.400.10">
    <property type="entry name" value="Low-density Lipoprotein Receptor"/>
    <property type="match status" value="4"/>
</dbReference>
<feature type="disulfide bond" evidence="2">
    <location>
        <begin position="285"/>
        <end position="297"/>
    </location>
</feature>
<proteinExistence type="predicted"/>
<feature type="disulfide bond" evidence="2">
    <location>
        <begin position="332"/>
        <end position="350"/>
    </location>
</feature>
<dbReference type="InterPro" id="IPR023415">
    <property type="entry name" value="LDLR_class-A_CS"/>
</dbReference>
<feature type="disulfide bond" evidence="2">
    <location>
        <begin position="386"/>
        <end position="401"/>
    </location>
</feature>
<dbReference type="InterPro" id="IPR002172">
    <property type="entry name" value="LDrepeatLR_classA_rpt"/>
</dbReference>
<evidence type="ECO:0000259" key="3">
    <source>
        <dbReference type="Pfam" id="PF01683"/>
    </source>
</evidence>
<gene>
    <name evidence="5" type="primary">LOC106458561</name>
</gene>
<dbReference type="Pfam" id="PF01683">
    <property type="entry name" value="EB"/>
    <property type="match status" value="1"/>
</dbReference>
<evidence type="ECO:0000313" key="5">
    <source>
        <dbReference type="RefSeq" id="XP_022240510.1"/>
    </source>
</evidence>